<organism evidence="3 4">
    <name type="scientific">Paecilomyces lecythidis</name>
    <dbReference type="NCBI Taxonomy" id="3004212"/>
    <lineage>
        <taxon>Eukaryota</taxon>
        <taxon>Fungi</taxon>
        <taxon>Dikarya</taxon>
        <taxon>Ascomycota</taxon>
        <taxon>Pezizomycotina</taxon>
        <taxon>Eurotiomycetes</taxon>
        <taxon>Eurotiomycetidae</taxon>
        <taxon>Eurotiales</taxon>
        <taxon>Thermoascaceae</taxon>
        <taxon>Paecilomyces</taxon>
    </lineage>
</organism>
<sequence length="394" mass="44015">MTVFVEGLGIPRLEYILCTTAAHVAQAHGLHQQSFKSSILSDDDLLNRRWLWWAVYCLEKRITSRNARPSGIDDDNIGIIIPDTVAEGSTVDIETFTLMIKHAQLSSQISRCITSIRALQQHPKDLLGAVDSVRDQLHQLLKSFSTDLTVNSGPLVSNSFPSTARLLQALYIHCAIYDSLMVIHSAFFYPWVSTLFEKDVDPSICLRVSSWSAAVAEACRKIILAIRSVEVNAATPAWLAIYYPMYAHINLFIYVLKDPALETVNSDLALLEVSAGYFSYLEFITESQVSFTLPRVTTNIASETVATLKKRGDYGFKPPCISTQHAGSSPKQMSQNIEVDTEDQEHADLREGMVETNRARRKSNEASITDFDIDFFNLFTTIDIDCESSLGINM</sequence>
<evidence type="ECO:0000259" key="2">
    <source>
        <dbReference type="SMART" id="SM00906"/>
    </source>
</evidence>
<dbReference type="PANTHER" id="PTHR46910:SF25">
    <property type="entry name" value="ABC-TRANSPORTER-REGULATING TRANSCRIPTION FACTOR"/>
    <property type="match status" value="1"/>
</dbReference>
<name>A0ABR3XXN9_9EURO</name>
<proteinExistence type="predicted"/>
<evidence type="ECO:0000313" key="4">
    <source>
        <dbReference type="Proteomes" id="UP001583193"/>
    </source>
</evidence>
<dbReference type="EMBL" id="JAVDPF010000009">
    <property type="protein sequence ID" value="KAL1880279.1"/>
    <property type="molecule type" value="Genomic_DNA"/>
</dbReference>
<feature type="domain" description="Xylanolytic transcriptional activator regulatory" evidence="2">
    <location>
        <begin position="14"/>
        <end position="88"/>
    </location>
</feature>
<comment type="caution">
    <text evidence="3">The sequence shown here is derived from an EMBL/GenBank/DDBJ whole genome shotgun (WGS) entry which is preliminary data.</text>
</comment>
<gene>
    <name evidence="3" type="ORF">Plec18167_003682</name>
</gene>
<dbReference type="InterPro" id="IPR007219">
    <property type="entry name" value="XnlR_reg_dom"/>
</dbReference>
<keyword evidence="4" id="KW-1185">Reference proteome</keyword>
<evidence type="ECO:0000256" key="1">
    <source>
        <dbReference type="ARBA" id="ARBA00023242"/>
    </source>
</evidence>
<accession>A0ABR3XXN9</accession>
<dbReference type="Proteomes" id="UP001583193">
    <property type="component" value="Unassembled WGS sequence"/>
</dbReference>
<keyword evidence="1" id="KW-0539">Nucleus</keyword>
<dbReference type="CDD" id="cd12148">
    <property type="entry name" value="fungal_TF_MHR"/>
    <property type="match status" value="1"/>
</dbReference>
<protein>
    <recommendedName>
        <fullName evidence="2">Xylanolytic transcriptional activator regulatory domain-containing protein</fullName>
    </recommendedName>
</protein>
<evidence type="ECO:0000313" key="3">
    <source>
        <dbReference type="EMBL" id="KAL1880279.1"/>
    </source>
</evidence>
<reference evidence="3 4" key="1">
    <citation type="journal article" date="2024" name="IMA Fungus">
        <title>IMA Genome - F19 : A genome assembly and annotation guide to empower mycologists, including annotated draft genome sequences of Ceratocystis pirilliformis, Diaporthe australafricana, Fusarium ophioides, Paecilomyces lecythidis, and Sporothrix stenoceras.</title>
        <authorList>
            <person name="Aylward J."/>
            <person name="Wilson A.M."/>
            <person name="Visagie C.M."/>
            <person name="Spraker J."/>
            <person name="Barnes I."/>
            <person name="Buitendag C."/>
            <person name="Ceriani C."/>
            <person name="Del Mar Angel L."/>
            <person name="du Plessis D."/>
            <person name="Fuchs T."/>
            <person name="Gasser K."/>
            <person name="Kramer D."/>
            <person name="Li W."/>
            <person name="Munsamy K."/>
            <person name="Piso A."/>
            <person name="Price J.L."/>
            <person name="Sonnekus B."/>
            <person name="Thomas C."/>
            <person name="van der Nest A."/>
            <person name="van Dijk A."/>
            <person name="van Heerden A."/>
            <person name="van Vuuren N."/>
            <person name="Yilmaz N."/>
            <person name="Duong T.A."/>
            <person name="van der Merwe N.A."/>
            <person name="Wingfield M.J."/>
            <person name="Wingfield B.D."/>
        </authorList>
    </citation>
    <scope>NUCLEOTIDE SEQUENCE [LARGE SCALE GENOMIC DNA]</scope>
    <source>
        <strain evidence="3 4">CMW 18167</strain>
    </source>
</reference>
<dbReference type="PANTHER" id="PTHR46910">
    <property type="entry name" value="TRANSCRIPTION FACTOR PDR1"/>
    <property type="match status" value="1"/>
</dbReference>
<dbReference type="InterPro" id="IPR050987">
    <property type="entry name" value="AtrR-like"/>
</dbReference>
<dbReference type="Pfam" id="PF04082">
    <property type="entry name" value="Fungal_trans"/>
    <property type="match status" value="1"/>
</dbReference>
<dbReference type="SMART" id="SM00906">
    <property type="entry name" value="Fungal_trans"/>
    <property type="match status" value="1"/>
</dbReference>